<gene>
    <name evidence="3" type="ORF">CGOC_LOCUS12820</name>
</gene>
<dbReference type="Pfam" id="PF01431">
    <property type="entry name" value="Peptidase_M13"/>
    <property type="match status" value="2"/>
</dbReference>
<evidence type="ECO:0000256" key="1">
    <source>
        <dbReference type="SAM" id="SignalP"/>
    </source>
</evidence>
<dbReference type="EMBL" id="UYRV01125961">
    <property type="protein sequence ID" value="VDN35050.1"/>
    <property type="molecule type" value="Genomic_DNA"/>
</dbReference>
<dbReference type="InterPro" id="IPR000718">
    <property type="entry name" value="Peptidase_M13"/>
</dbReference>
<dbReference type="Gene3D" id="3.40.390.10">
    <property type="entry name" value="Collagenase (Catalytic Domain)"/>
    <property type="match status" value="1"/>
</dbReference>
<dbReference type="PANTHER" id="PTHR11733:SF237">
    <property type="entry name" value="NEPRILYSIN-LIKE 4"/>
    <property type="match status" value="1"/>
</dbReference>
<keyword evidence="1" id="KW-0732">Signal</keyword>
<feature type="domain" description="Peptidase M13 C-terminal" evidence="2">
    <location>
        <begin position="90"/>
        <end position="161"/>
    </location>
</feature>
<feature type="signal peptide" evidence="1">
    <location>
        <begin position="1"/>
        <end position="25"/>
    </location>
</feature>
<dbReference type="GO" id="GO:0004222">
    <property type="term" value="F:metalloendopeptidase activity"/>
    <property type="evidence" value="ECO:0007669"/>
    <property type="project" value="InterPro"/>
</dbReference>
<dbReference type="GO" id="GO:0005886">
    <property type="term" value="C:plasma membrane"/>
    <property type="evidence" value="ECO:0007669"/>
    <property type="project" value="TreeGrafter"/>
</dbReference>
<dbReference type="InterPro" id="IPR024079">
    <property type="entry name" value="MetalloPept_cat_dom_sf"/>
</dbReference>
<dbReference type="SUPFAM" id="SSF55486">
    <property type="entry name" value="Metalloproteases ('zincins'), catalytic domain"/>
    <property type="match status" value="2"/>
</dbReference>
<proteinExistence type="predicted"/>
<reference evidence="3 4" key="1">
    <citation type="submission" date="2018-11" db="EMBL/GenBank/DDBJ databases">
        <authorList>
            <consortium name="Pathogen Informatics"/>
        </authorList>
    </citation>
    <scope>NUCLEOTIDE SEQUENCE [LARGE SCALE GENOMIC DNA]</scope>
</reference>
<organism evidence="3 4">
    <name type="scientific">Cylicostephanus goldi</name>
    <name type="common">Nematode worm</name>
    <dbReference type="NCBI Taxonomy" id="71465"/>
    <lineage>
        <taxon>Eukaryota</taxon>
        <taxon>Metazoa</taxon>
        <taxon>Ecdysozoa</taxon>
        <taxon>Nematoda</taxon>
        <taxon>Chromadorea</taxon>
        <taxon>Rhabditida</taxon>
        <taxon>Rhabditina</taxon>
        <taxon>Rhabditomorpha</taxon>
        <taxon>Strongyloidea</taxon>
        <taxon>Strongylidae</taxon>
        <taxon>Cylicostephanus</taxon>
    </lineage>
</organism>
<feature type="domain" description="Peptidase M13 C-terminal" evidence="2">
    <location>
        <begin position="40"/>
        <end position="67"/>
    </location>
</feature>
<dbReference type="InterPro" id="IPR018497">
    <property type="entry name" value="Peptidase_M13_C"/>
</dbReference>
<dbReference type="PROSITE" id="PS51885">
    <property type="entry name" value="NEPRILYSIN"/>
    <property type="match status" value="1"/>
</dbReference>
<name>A0A3P7N5Q7_CYLGO</name>
<dbReference type="PANTHER" id="PTHR11733">
    <property type="entry name" value="ZINC METALLOPROTEASE FAMILY M13 NEPRILYSIN-RELATED"/>
    <property type="match status" value="1"/>
</dbReference>
<dbReference type="AlphaFoldDB" id="A0A3P7N5Q7"/>
<protein>
    <recommendedName>
        <fullName evidence="2">Peptidase M13 C-terminal domain-containing protein</fullName>
    </recommendedName>
</protein>
<keyword evidence="4" id="KW-1185">Reference proteome</keyword>
<evidence type="ECO:0000259" key="2">
    <source>
        <dbReference type="Pfam" id="PF01431"/>
    </source>
</evidence>
<feature type="chain" id="PRO_5017989705" description="Peptidase M13 C-terminal domain-containing protein" evidence="1">
    <location>
        <begin position="26"/>
        <end position="163"/>
    </location>
</feature>
<accession>A0A3P7N5Q7</accession>
<dbReference type="Proteomes" id="UP000271889">
    <property type="component" value="Unassembled WGS sequence"/>
</dbReference>
<sequence length="163" mass="18105">MFAQTSSFGYLMFSLLVLMAHESRSSHRYARNAKVAGRVEALNYGGIGAVIGHEITHGFDDQGKSYKRGLIVAHRPPPRLTKLLGPLSRRQFDAIGNLREWWDADVKKKFTDRAQCIINQYGKIEVSRSEKVPGTGLKINGKLTQGENIADNGGVKQAYRVTS</sequence>
<dbReference type="GO" id="GO:0016485">
    <property type="term" value="P:protein processing"/>
    <property type="evidence" value="ECO:0007669"/>
    <property type="project" value="TreeGrafter"/>
</dbReference>
<evidence type="ECO:0000313" key="4">
    <source>
        <dbReference type="Proteomes" id="UP000271889"/>
    </source>
</evidence>
<evidence type="ECO:0000313" key="3">
    <source>
        <dbReference type="EMBL" id="VDN35050.1"/>
    </source>
</evidence>
<dbReference type="OrthoDB" id="5873741at2759"/>